<name>A0A235BRT5_UNCW3</name>
<dbReference type="PANTHER" id="PTHR42781:SF4">
    <property type="entry name" value="SPERMIDINE_PUTRESCINE IMPORT ATP-BINDING PROTEIN POTA"/>
    <property type="match status" value="1"/>
</dbReference>
<proteinExistence type="inferred from homology"/>
<dbReference type="FunFam" id="3.40.50.300:FF:000425">
    <property type="entry name" value="Probable ABC transporter, ATP-binding subunit"/>
    <property type="match status" value="1"/>
</dbReference>
<comment type="caution">
    <text evidence="9">The sequence shown here is derived from an EMBL/GenBank/DDBJ whole genome shotgun (WGS) entry which is preliminary data.</text>
</comment>
<comment type="catalytic activity">
    <reaction evidence="7">
        <text>ATP + H2O + polyamine-[polyamine-binding protein]Side 1 = ADP + phosphate + polyamineSide 2 + [polyamine-binding protein]Side 1.</text>
        <dbReference type="EC" id="7.6.2.11"/>
    </reaction>
</comment>
<evidence type="ECO:0000256" key="1">
    <source>
        <dbReference type="ARBA" id="ARBA00022448"/>
    </source>
</evidence>
<dbReference type="GO" id="GO:0015417">
    <property type="term" value="F:ABC-type polyamine transporter activity"/>
    <property type="evidence" value="ECO:0007669"/>
    <property type="project" value="UniProtKB-EC"/>
</dbReference>
<dbReference type="EMBL" id="NOZQ01000137">
    <property type="protein sequence ID" value="OYD15203.1"/>
    <property type="molecule type" value="Genomic_DNA"/>
</dbReference>
<evidence type="ECO:0000259" key="8">
    <source>
        <dbReference type="PROSITE" id="PS50893"/>
    </source>
</evidence>
<dbReference type="InterPro" id="IPR017871">
    <property type="entry name" value="ABC_transporter-like_CS"/>
</dbReference>
<dbReference type="SMART" id="SM00382">
    <property type="entry name" value="AAA"/>
    <property type="match status" value="1"/>
</dbReference>
<evidence type="ECO:0000313" key="10">
    <source>
        <dbReference type="Proteomes" id="UP000215215"/>
    </source>
</evidence>
<keyword evidence="1 7" id="KW-0813">Transport</keyword>
<dbReference type="AlphaFoldDB" id="A0A235BRT5"/>
<dbReference type="InterPro" id="IPR050093">
    <property type="entry name" value="ABC_SmlMolc_Importer"/>
</dbReference>
<reference evidence="9 10" key="1">
    <citation type="submission" date="2017-07" db="EMBL/GenBank/DDBJ databases">
        <title>Recovery of genomes from metagenomes via a dereplication, aggregation, and scoring strategy.</title>
        <authorList>
            <person name="Sieber C.M."/>
            <person name="Probst A.J."/>
            <person name="Sharrar A."/>
            <person name="Thomas B.C."/>
            <person name="Hess M."/>
            <person name="Tringe S.G."/>
            <person name="Banfield J.F."/>
        </authorList>
    </citation>
    <scope>NUCLEOTIDE SEQUENCE [LARGE SCALE GENOMIC DNA]</scope>
    <source>
        <strain evidence="9">JGI_Cruoil_03_44_89</strain>
    </source>
</reference>
<organism evidence="9 10">
    <name type="scientific">candidate division WOR-3 bacterium JGI_Cruoil_03_44_89</name>
    <dbReference type="NCBI Taxonomy" id="1973748"/>
    <lineage>
        <taxon>Bacteria</taxon>
        <taxon>Bacteria division WOR-3</taxon>
    </lineage>
</organism>
<evidence type="ECO:0000313" key="9">
    <source>
        <dbReference type="EMBL" id="OYD15203.1"/>
    </source>
</evidence>
<dbReference type="PROSITE" id="PS00211">
    <property type="entry name" value="ABC_TRANSPORTER_1"/>
    <property type="match status" value="1"/>
</dbReference>
<dbReference type="Gene3D" id="3.40.50.300">
    <property type="entry name" value="P-loop containing nucleotide triphosphate hydrolases"/>
    <property type="match status" value="1"/>
</dbReference>
<dbReference type="InterPro" id="IPR005893">
    <property type="entry name" value="PotA-like"/>
</dbReference>
<dbReference type="SUPFAM" id="SSF52540">
    <property type="entry name" value="P-loop containing nucleoside triphosphate hydrolases"/>
    <property type="match status" value="1"/>
</dbReference>
<dbReference type="InterPro" id="IPR013611">
    <property type="entry name" value="Transp-assoc_OB_typ2"/>
</dbReference>
<dbReference type="NCBIfam" id="TIGR01187">
    <property type="entry name" value="potA"/>
    <property type="match status" value="1"/>
</dbReference>
<dbReference type="InterPro" id="IPR003593">
    <property type="entry name" value="AAA+_ATPase"/>
</dbReference>
<keyword evidence="3 7" id="KW-0547">Nucleotide-binding</keyword>
<dbReference type="SUPFAM" id="SSF50331">
    <property type="entry name" value="MOP-like"/>
    <property type="match status" value="1"/>
</dbReference>
<dbReference type="EC" id="7.6.2.11" evidence="7"/>
<keyword evidence="2 7" id="KW-1003">Cell membrane</keyword>
<evidence type="ECO:0000256" key="3">
    <source>
        <dbReference type="ARBA" id="ARBA00022741"/>
    </source>
</evidence>
<dbReference type="InterPro" id="IPR012340">
    <property type="entry name" value="NA-bd_OB-fold"/>
</dbReference>
<comment type="function">
    <text evidence="7">Part of the ABC transporter complex PotABCD involved in spermidine/putrescine import. Responsible for energy coupling to the transport system.</text>
</comment>
<dbReference type="Pfam" id="PF08402">
    <property type="entry name" value="TOBE_2"/>
    <property type="match status" value="1"/>
</dbReference>
<evidence type="ECO:0000256" key="5">
    <source>
        <dbReference type="ARBA" id="ARBA00022967"/>
    </source>
</evidence>
<evidence type="ECO:0000256" key="6">
    <source>
        <dbReference type="ARBA" id="ARBA00023136"/>
    </source>
</evidence>
<dbReference type="InterPro" id="IPR027417">
    <property type="entry name" value="P-loop_NTPase"/>
</dbReference>
<evidence type="ECO:0000256" key="4">
    <source>
        <dbReference type="ARBA" id="ARBA00022840"/>
    </source>
</evidence>
<dbReference type="GO" id="GO:0016887">
    <property type="term" value="F:ATP hydrolysis activity"/>
    <property type="evidence" value="ECO:0007669"/>
    <property type="project" value="InterPro"/>
</dbReference>
<dbReference type="GO" id="GO:0015697">
    <property type="term" value="P:quaternary ammonium group transport"/>
    <property type="evidence" value="ECO:0007669"/>
    <property type="project" value="UniProtKB-ARBA"/>
</dbReference>
<dbReference type="InterPro" id="IPR008995">
    <property type="entry name" value="Mo/tungstate-bd_C_term_dom"/>
</dbReference>
<keyword evidence="5 7" id="KW-1278">Translocase</keyword>
<keyword evidence="6 7" id="KW-0472">Membrane</keyword>
<dbReference type="PROSITE" id="PS50893">
    <property type="entry name" value="ABC_TRANSPORTER_2"/>
    <property type="match status" value="1"/>
</dbReference>
<protein>
    <recommendedName>
        <fullName evidence="7">Spermidine/putrescine import ATP-binding protein PotA</fullName>
        <ecNumber evidence="7">7.6.2.11</ecNumber>
    </recommendedName>
</protein>
<dbReference type="InterPro" id="IPR003439">
    <property type="entry name" value="ABC_transporter-like_ATP-bd"/>
</dbReference>
<dbReference type="GO" id="GO:0043190">
    <property type="term" value="C:ATP-binding cassette (ABC) transporter complex"/>
    <property type="evidence" value="ECO:0007669"/>
    <property type="project" value="InterPro"/>
</dbReference>
<dbReference type="GO" id="GO:0005524">
    <property type="term" value="F:ATP binding"/>
    <property type="evidence" value="ECO:0007669"/>
    <property type="project" value="UniProtKB-KW"/>
</dbReference>
<evidence type="ECO:0000256" key="2">
    <source>
        <dbReference type="ARBA" id="ARBA00022475"/>
    </source>
</evidence>
<comment type="subunit">
    <text evidence="7">The complex is composed of two ATP-binding proteins (PotA), two transmembrane proteins (PotB and PotC) and a solute-binding protein (PotD).</text>
</comment>
<comment type="similarity">
    <text evidence="7">Belongs to the ABC transporter superfamily. Spermidine/putrescine importer (TC 3.A.1.11.1) family.</text>
</comment>
<dbReference type="Proteomes" id="UP000215215">
    <property type="component" value="Unassembled WGS sequence"/>
</dbReference>
<evidence type="ECO:0000256" key="7">
    <source>
        <dbReference type="RuleBase" id="RU364083"/>
    </source>
</evidence>
<feature type="domain" description="ABC transporter" evidence="8">
    <location>
        <begin position="2"/>
        <end position="232"/>
    </location>
</feature>
<gene>
    <name evidence="7" type="primary">potA</name>
    <name evidence="9" type="ORF">CH333_06285</name>
</gene>
<dbReference type="PANTHER" id="PTHR42781">
    <property type="entry name" value="SPERMIDINE/PUTRESCINE IMPORT ATP-BINDING PROTEIN POTA"/>
    <property type="match status" value="1"/>
</dbReference>
<dbReference type="Gene3D" id="2.40.50.140">
    <property type="entry name" value="Nucleic acid-binding proteins"/>
    <property type="match status" value="1"/>
</dbReference>
<dbReference type="Gene3D" id="2.40.50.100">
    <property type="match status" value="1"/>
</dbReference>
<dbReference type="Pfam" id="PF00005">
    <property type="entry name" value="ABC_tran"/>
    <property type="match status" value="1"/>
</dbReference>
<sequence length="350" mass="39547">MIELIKITKRYGSIIANDEVCLKVDKGELLTLLGPSGCGKTTTLRCITGHCPPDYGEIFIEGKNVTTLPPNKRKVGMVFQNFALFPHMTVFENIYFPLKIRGMNTKEAADRVYETLNLVQLSGYESHYPRQLSGGQQQRVGLARALVYQPKILLLDEPLSNLDAKFREEMRFEIKELQRRLGITAIYVTHDQEEALALSDKIAIMKEGRIHQVGTPEEIFEKPKTIFVATFIGLSNIIEGAVSAIDPVTLDIGSNLKLTLLYRKEIKIGEKLRVLIRPNDVEFLTDEGEEKHNIFEGTIARVTYLGNKMDYLVDLPSRLVIRVQTDLTSRHNPGDKVKVHLPVNKCKILS</sequence>
<keyword evidence="4 7" id="KW-0067">ATP-binding</keyword>
<accession>A0A235BRT5</accession>